<dbReference type="PANTHER" id="PTHR14015:SF2">
    <property type="entry name" value="OPIOID GROWTH FACTOR RECEPTOR (OGFR) CONSERVED DOMAIN-CONTAINING PROTEIN"/>
    <property type="match status" value="1"/>
</dbReference>
<gene>
    <name evidence="2" type="ORF">GALL_29940</name>
</gene>
<sequence>MDDSIVAFLRMERPDNRGRMVSDIWNYSNEDLESTHDYIQWIFPLFERSAHSPSAPILTTNLAERIVADEVCNYSLNRSLSIMRSFYGKESLWAKPNNHNLLRITRILKSSALLLGKVPSMKFYDFIMQRCNELGFKPSSTAVDFWNEAMSAELAQYQVKNC</sequence>
<dbReference type="AlphaFoldDB" id="A0A1J5T5V1"/>
<organism evidence="2">
    <name type="scientific">mine drainage metagenome</name>
    <dbReference type="NCBI Taxonomy" id="410659"/>
    <lineage>
        <taxon>unclassified sequences</taxon>
        <taxon>metagenomes</taxon>
        <taxon>ecological metagenomes</taxon>
    </lineage>
</organism>
<dbReference type="Pfam" id="PF04664">
    <property type="entry name" value="OGFr_N"/>
    <property type="match status" value="1"/>
</dbReference>
<evidence type="ECO:0000259" key="1">
    <source>
        <dbReference type="Pfam" id="PF04664"/>
    </source>
</evidence>
<dbReference type="PANTHER" id="PTHR14015">
    <property type="entry name" value="OPIOID GROWTH FACTOR RECEPTOR OGFR ZETA-TYPE OPIOID RECEPTOR"/>
    <property type="match status" value="1"/>
</dbReference>
<evidence type="ECO:0000313" key="2">
    <source>
        <dbReference type="EMBL" id="OIR16274.1"/>
    </source>
</evidence>
<dbReference type="InterPro" id="IPR006757">
    <property type="entry name" value="OGF_rcpt"/>
</dbReference>
<proteinExistence type="predicted"/>
<accession>A0A1J5T5V1</accession>
<comment type="caution">
    <text evidence="2">The sequence shown here is derived from an EMBL/GenBank/DDBJ whole genome shotgun (WGS) entry which is preliminary data.</text>
</comment>
<dbReference type="EMBL" id="MLJW01000007">
    <property type="protein sequence ID" value="OIR16274.1"/>
    <property type="molecule type" value="Genomic_DNA"/>
</dbReference>
<dbReference type="GO" id="GO:0140625">
    <property type="term" value="F:opioid growth factor receptor activity"/>
    <property type="evidence" value="ECO:0007669"/>
    <property type="project" value="InterPro"/>
</dbReference>
<reference evidence="2" key="1">
    <citation type="submission" date="2016-10" db="EMBL/GenBank/DDBJ databases">
        <title>Sequence of Gallionella enrichment culture.</title>
        <authorList>
            <person name="Poehlein A."/>
            <person name="Muehling M."/>
            <person name="Daniel R."/>
        </authorList>
    </citation>
    <scope>NUCLEOTIDE SEQUENCE</scope>
</reference>
<dbReference type="GO" id="GO:0016020">
    <property type="term" value="C:membrane"/>
    <property type="evidence" value="ECO:0007669"/>
    <property type="project" value="InterPro"/>
</dbReference>
<feature type="domain" description="Opioid growth factor receptor (OGFr) conserved" evidence="1">
    <location>
        <begin position="23"/>
        <end position="89"/>
    </location>
</feature>
<dbReference type="InterPro" id="IPR039574">
    <property type="entry name" value="OGFr"/>
</dbReference>
<name>A0A1J5T5V1_9ZZZZ</name>
<protein>
    <recommendedName>
        <fullName evidence="1">Opioid growth factor receptor (OGFr) conserved domain-containing protein</fullName>
    </recommendedName>
</protein>